<feature type="compositionally biased region" description="Polar residues" evidence="1">
    <location>
        <begin position="911"/>
        <end position="924"/>
    </location>
</feature>
<evidence type="ECO:0000259" key="2">
    <source>
        <dbReference type="PROSITE" id="PS50829"/>
    </source>
</evidence>
<dbReference type="EMBL" id="CR940348">
    <property type="protein sequence ID" value="CAI74802.1"/>
    <property type="molecule type" value="Genomic_DNA"/>
</dbReference>
<feature type="compositionally biased region" description="Basic and acidic residues" evidence="1">
    <location>
        <begin position="540"/>
        <end position="550"/>
    </location>
</feature>
<dbReference type="Gene3D" id="3.30.1490.40">
    <property type="match status" value="1"/>
</dbReference>
<dbReference type="InParanoid" id="Q4UDN7"/>
<dbReference type="OrthoDB" id="361832at2759"/>
<dbReference type="RefSeq" id="XP_952534.1">
    <property type="nucleotide sequence ID" value="XM_947441.1"/>
</dbReference>
<feature type="region of interest" description="Disordered" evidence="1">
    <location>
        <begin position="1"/>
        <end position="56"/>
    </location>
</feature>
<feature type="compositionally biased region" description="Basic and acidic residues" evidence="1">
    <location>
        <begin position="23"/>
        <end position="33"/>
    </location>
</feature>
<proteinExistence type="predicted"/>
<feature type="region of interest" description="Disordered" evidence="1">
    <location>
        <begin position="824"/>
        <end position="876"/>
    </location>
</feature>
<evidence type="ECO:0000313" key="4">
    <source>
        <dbReference type="Proteomes" id="UP000001950"/>
    </source>
</evidence>
<evidence type="ECO:0000256" key="1">
    <source>
        <dbReference type="SAM" id="MobiDB-lite"/>
    </source>
</evidence>
<accession>Q4UDN7</accession>
<feature type="compositionally biased region" description="Basic and acidic residues" evidence="1">
    <location>
        <begin position="827"/>
        <end position="846"/>
    </location>
</feature>
<name>Q4UDN7_THEAN</name>
<dbReference type="Proteomes" id="UP000001950">
    <property type="component" value="Chromosome 2"/>
</dbReference>
<feature type="compositionally biased region" description="Polar residues" evidence="1">
    <location>
        <begin position="976"/>
        <end position="987"/>
    </location>
</feature>
<protein>
    <recommendedName>
        <fullName evidence="2">GYF domain-containing protein</fullName>
    </recommendedName>
</protein>
<feature type="domain" description="GYF" evidence="2">
    <location>
        <begin position="605"/>
        <end position="656"/>
    </location>
</feature>
<feature type="compositionally biased region" description="Polar residues" evidence="1">
    <location>
        <begin position="34"/>
        <end position="55"/>
    </location>
</feature>
<reference evidence="3 4" key="1">
    <citation type="journal article" date="2005" name="Science">
        <title>Genome of the host-cell transforming parasite Theileria annulata compared with T. parva.</title>
        <authorList>
            <person name="Pain A."/>
            <person name="Renauld H."/>
            <person name="Berriman M."/>
            <person name="Murphy L."/>
            <person name="Yeats C.A."/>
            <person name="Weir W."/>
            <person name="Kerhornou A."/>
            <person name="Aslett M."/>
            <person name="Bishop R."/>
            <person name="Bouchier C."/>
            <person name="Cochet M."/>
            <person name="Coulson R.M.R."/>
            <person name="Cronin A."/>
            <person name="de Villiers E.P."/>
            <person name="Fraser A."/>
            <person name="Fosker N."/>
            <person name="Gardner M."/>
            <person name="Goble A."/>
            <person name="Griffiths-Jones S."/>
            <person name="Harris D.E."/>
            <person name="Katzer F."/>
            <person name="Larke N."/>
            <person name="Lord A."/>
            <person name="Maser P."/>
            <person name="McKellar S."/>
            <person name="Mooney P."/>
            <person name="Morton F."/>
            <person name="Nene V."/>
            <person name="O'Neil S."/>
            <person name="Price C."/>
            <person name="Quail M.A."/>
            <person name="Rabbinowitsch E."/>
            <person name="Rawlings N.D."/>
            <person name="Rutter S."/>
            <person name="Saunders D."/>
            <person name="Seeger K."/>
            <person name="Shah T."/>
            <person name="Squares R."/>
            <person name="Squares S."/>
            <person name="Tivey A."/>
            <person name="Walker A.R."/>
            <person name="Woodward J."/>
            <person name="Dobbelaere D.A.E."/>
            <person name="Langsley G."/>
            <person name="Rajandream M.A."/>
            <person name="McKeever D."/>
            <person name="Shiels B."/>
            <person name="Tait A."/>
            <person name="Barrell B.G."/>
            <person name="Hall N."/>
        </authorList>
    </citation>
    <scope>NUCLEOTIDE SEQUENCE [LARGE SCALE GENOMIC DNA]</scope>
    <source>
        <strain evidence="4">Ankara</strain>
    </source>
</reference>
<dbReference type="Pfam" id="PF02213">
    <property type="entry name" value="GYF"/>
    <property type="match status" value="1"/>
</dbReference>
<feature type="region of interest" description="Disordered" evidence="1">
    <location>
        <begin position="894"/>
        <end position="987"/>
    </location>
</feature>
<gene>
    <name evidence="3" type="ORF">TA11775</name>
</gene>
<dbReference type="InterPro" id="IPR003169">
    <property type="entry name" value="GYF"/>
</dbReference>
<dbReference type="GeneID" id="3862422"/>
<organism evidence="3 4">
    <name type="scientific">Theileria annulata</name>
    <dbReference type="NCBI Taxonomy" id="5874"/>
    <lineage>
        <taxon>Eukaryota</taxon>
        <taxon>Sar</taxon>
        <taxon>Alveolata</taxon>
        <taxon>Apicomplexa</taxon>
        <taxon>Aconoidasida</taxon>
        <taxon>Piroplasmida</taxon>
        <taxon>Theileriidae</taxon>
        <taxon>Theileria</taxon>
    </lineage>
</organism>
<evidence type="ECO:0000313" key="3">
    <source>
        <dbReference type="EMBL" id="CAI74802.1"/>
    </source>
</evidence>
<sequence>MFNPRPSSGISHSFSKSSSKLDNTNKLETHPHSNLETQSTLEHSQETQFHNSKFKSNSKDLYNKDLQNFRDLNNFRDFSISRDLNNLRDYGLNYDSGMDKSNNELSKERRDMDNSIADMSMEMLFGSNKNVLELSSDGVFEKNYLLRLMFTFDRMPRLGNRRSGSETLRFHSVDISVGREQENFYDKSDKMKKLLYKPLSKRFLPPNVDSKLLETKFMDSRLDSGLVDTKFMDSKYMNSRLMDQKLVDNRIMDEKLLKGVRNLGIKPMLHGEDNNETDKEFQTFNMHNTTNSANSVSLSNGTGGSGMGLDMVRHFSRESASHDFTHFSKINSHGFNSDHKLSRAFFNRESNDQSFTRQYSNRESNDQSFTRQYSNRETSTGVPLTRQFSNRESGSDVKLTNLTNSLVQGLNTDTLPRSSSLNTFNLNNSLLDTKSGFDTKSSFDKTGFEKSFEKTGFEKSFDKSFDKSGFEKSFDKTGFEKSFEKTGFEVTDYMLRDKKSEGSKSFLEKLLDKPFETQSHSTATPTTTTTTNTTTTTSSKDVELDKDKLSPEPVKTLPTTNPLSMERLSSDRLGTERLAVDRLINSERMGKEPTYDGMKYWNEVNLQWQYMDPQGMVHGPFSSDQMYHWYVKNFFHQNLRMRFNTKMPWMPFKELFSPNSIPFKSLPKLFLQTPNLPPMTLPNSNLNTNLLGPFTNSSSGLMGSGSGLMGSNSGLMGTNASNSGFNSLMSNTGLMNNNASLLSSNTGLMTNASGMSKSMDNVWNSNQSTVYPITSMGNIHISTPKLSINQLKQSTPPTQILKDKELTSTTQLTKDLTATTQFSGKELSSKEFTRDSKELMSDKELTETTQMSSTEQLTATSQLTGSREMSKVEKRWNTTTVEVSSLMEIMELEKKSAKERSVKSPPKPPQTGWNMSDLAPNNFSESDDFPSLATTADTTSAKSSKENLGKKFGKQITMPLETFIEKHPIQPPHLTESFSSKLLGNKH</sequence>
<dbReference type="AlphaFoldDB" id="Q4UDN7"/>
<feature type="region of interest" description="Disordered" evidence="1">
    <location>
        <begin position="352"/>
        <end position="382"/>
    </location>
</feature>
<keyword evidence="4" id="KW-1185">Reference proteome</keyword>
<dbReference type="SUPFAM" id="SSF55277">
    <property type="entry name" value="GYF domain"/>
    <property type="match status" value="1"/>
</dbReference>
<dbReference type="STRING" id="5874.Q4UDN7"/>
<dbReference type="OMA" id="MPLETFI"/>
<dbReference type="eggNOG" id="ENOG502TMJZ">
    <property type="taxonomic scope" value="Eukaryota"/>
</dbReference>
<feature type="compositionally biased region" description="Polar residues" evidence="1">
    <location>
        <begin position="847"/>
        <end position="867"/>
    </location>
</feature>
<feature type="compositionally biased region" description="Low complexity" evidence="1">
    <location>
        <begin position="7"/>
        <end position="18"/>
    </location>
</feature>
<dbReference type="InterPro" id="IPR035445">
    <property type="entry name" value="GYF-like_dom_sf"/>
</dbReference>
<feature type="compositionally biased region" description="Low complexity" evidence="1">
    <location>
        <begin position="931"/>
        <end position="942"/>
    </location>
</feature>
<dbReference type="KEGG" id="tan:TA11775"/>
<dbReference type="SMART" id="SM00444">
    <property type="entry name" value="GYF"/>
    <property type="match status" value="1"/>
</dbReference>
<dbReference type="PROSITE" id="PS50829">
    <property type="entry name" value="GYF"/>
    <property type="match status" value="1"/>
</dbReference>
<feature type="compositionally biased region" description="Low complexity" evidence="1">
    <location>
        <begin position="517"/>
        <end position="539"/>
    </location>
</feature>
<feature type="region of interest" description="Disordered" evidence="1">
    <location>
        <begin position="516"/>
        <end position="565"/>
    </location>
</feature>
<dbReference type="VEuPathDB" id="PiroplasmaDB:TA11775"/>